<accession>A0A806LM75</accession>
<evidence type="ECO:0000313" key="1">
    <source>
        <dbReference type="EMBL" id="AHJ34397.1"/>
    </source>
</evidence>
<evidence type="ECO:0000313" key="2">
    <source>
        <dbReference type="Proteomes" id="UP000019441"/>
    </source>
</evidence>
<reference evidence="1 2" key="1">
    <citation type="journal article" date="2014" name="Genome Announc.">
        <title>Whole Genome Sequence of the Probiotic Strain Lactobacillus paracasei N1115, Isolated from Traditional Chinese Fermented Milk.</title>
        <authorList>
            <person name="Wang S."/>
            <person name="Zhu H."/>
            <person name="He F."/>
            <person name="Luo Y."/>
            <person name="Kang Z."/>
            <person name="Lu C."/>
            <person name="Feng L."/>
            <person name="Lu X."/>
            <person name="Xue Y."/>
            <person name="Wang H."/>
        </authorList>
    </citation>
    <scope>NUCLEOTIDE SEQUENCE [LARGE SCALE GENOMIC DNA]</scope>
    <source>
        <strain evidence="1 2">N1115</strain>
    </source>
</reference>
<protein>
    <recommendedName>
        <fullName evidence="3">Transposase</fullName>
    </recommendedName>
</protein>
<proteinExistence type="predicted"/>
<dbReference type="Proteomes" id="UP000019441">
    <property type="component" value="Chromosome"/>
</dbReference>
<organism evidence="1 2">
    <name type="scientific">Lacticaseibacillus paracasei N1115</name>
    <dbReference type="NCBI Taxonomy" id="1446494"/>
    <lineage>
        <taxon>Bacteria</taxon>
        <taxon>Bacillati</taxon>
        <taxon>Bacillota</taxon>
        <taxon>Bacilli</taxon>
        <taxon>Lactobacillales</taxon>
        <taxon>Lactobacillaceae</taxon>
        <taxon>Lacticaseibacillus</taxon>
    </lineage>
</organism>
<name>A0A806LM75_LACPA</name>
<dbReference type="EMBL" id="CP007122">
    <property type="protein sequence ID" value="AHJ34397.1"/>
    <property type="molecule type" value="Genomic_DNA"/>
</dbReference>
<dbReference type="AlphaFoldDB" id="A0A806LM75"/>
<sequence>MNLNVGIDVSKLKLDYCGMDSNKQVCFQGEVTNTPKGAGHIRDEILDSF</sequence>
<dbReference type="RefSeq" id="WP_003582468.1">
    <property type="nucleotide sequence ID" value="NZ_CP007122.1"/>
</dbReference>
<gene>
    <name evidence="1" type="ORF">AF91_01715</name>
</gene>
<dbReference type="KEGG" id="lpq:AF91_01715"/>
<evidence type="ECO:0008006" key="3">
    <source>
        <dbReference type="Google" id="ProtNLM"/>
    </source>
</evidence>